<dbReference type="EMBL" id="BEXD01000135">
    <property type="protein sequence ID" value="GBB84608.1"/>
    <property type="molecule type" value="Genomic_DNA"/>
</dbReference>
<sequence length="85" mass="10071">MIICTKVIQVGEGTFVEVTFNDRDELLKILETDNTREWNSKKKMEFNTKKKTNIWIEDKRTDDDDMGAIIENKEEKDQRSLAPYE</sequence>
<dbReference type="AlphaFoldDB" id="A0A2Z6QVB7"/>
<name>A0A2Z6QVB7_9GLOM</name>
<comment type="caution">
    <text evidence="1">The sequence shown here is derived from an EMBL/GenBank/DDBJ whole genome shotgun (WGS) entry which is preliminary data.</text>
</comment>
<organism evidence="1 2">
    <name type="scientific">Rhizophagus clarus</name>
    <dbReference type="NCBI Taxonomy" id="94130"/>
    <lineage>
        <taxon>Eukaryota</taxon>
        <taxon>Fungi</taxon>
        <taxon>Fungi incertae sedis</taxon>
        <taxon>Mucoromycota</taxon>
        <taxon>Glomeromycotina</taxon>
        <taxon>Glomeromycetes</taxon>
        <taxon>Glomerales</taxon>
        <taxon>Glomeraceae</taxon>
        <taxon>Rhizophagus</taxon>
    </lineage>
</organism>
<evidence type="ECO:0000313" key="2">
    <source>
        <dbReference type="Proteomes" id="UP000247702"/>
    </source>
</evidence>
<protein>
    <submittedName>
        <fullName evidence="1">Uncharacterized protein</fullName>
    </submittedName>
</protein>
<dbReference type="Proteomes" id="UP000247702">
    <property type="component" value="Unassembled WGS sequence"/>
</dbReference>
<keyword evidence="2" id="KW-1185">Reference proteome</keyword>
<proteinExistence type="predicted"/>
<reference evidence="1 2" key="1">
    <citation type="submission" date="2017-11" db="EMBL/GenBank/DDBJ databases">
        <title>The genome of Rhizophagus clarus HR1 reveals common genetic basis of auxotrophy among arbuscular mycorrhizal fungi.</title>
        <authorList>
            <person name="Kobayashi Y."/>
        </authorList>
    </citation>
    <scope>NUCLEOTIDE SEQUENCE [LARGE SCALE GENOMIC DNA]</scope>
    <source>
        <strain evidence="1 2">HR1</strain>
    </source>
</reference>
<evidence type="ECO:0000313" key="1">
    <source>
        <dbReference type="EMBL" id="GBB84608.1"/>
    </source>
</evidence>
<gene>
    <name evidence="1" type="ORF">RclHR1_11190001</name>
</gene>
<accession>A0A2Z6QVB7</accession>